<dbReference type="AlphaFoldDB" id="A0A6N8I028"/>
<evidence type="ECO:0000313" key="2">
    <source>
        <dbReference type="Proteomes" id="UP000469440"/>
    </source>
</evidence>
<dbReference type="NCBIfam" id="TIGR01634">
    <property type="entry name" value="tail_P2_I"/>
    <property type="match status" value="1"/>
</dbReference>
<comment type="caution">
    <text evidence="1">The sequence shown here is derived from an EMBL/GenBank/DDBJ whole genome shotgun (WGS) entry which is preliminary data.</text>
</comment>
<dbReference type="InterPro" id="IPR006521">
    <property type="entry name" value="Tail_protein_I"/>
</dbReference>
<reference evidence="1 2" key="1">
    <citation type="submission" date="2019-09" db="EMBL/GenBank/DDBJ databases">
        <title>Genome sequence of Clostridium sp. EA1.</title>
        <authorList>
            <person name="Poehlein A."/>
            <person name="Bengelsdorf F.R."/>
            <person name="Daniel R."/>
        </authorList>
    </citation>
    <scope>NUCLEOTIDE SEQUENCE [LARGE SCALE GENOMIC DNA]</scope>
    <source>
        <strain evidence="1 2">EA1</strain>
    </source>
</reference>
<dbReference type="Pfam" id="PF09684">
    <property type="entry name" value="Tail_P2_I"/>
    <property type="match status" value="1"/>
</dbReference>
<proteinExistence type="predicted"/>
<accession>A0A6N8I028</accession>
<dbReference type="Proteomes" id="UP000469440">
    <property type="component" value="Unassembled WGS sequence"/>
</dbReference>
<sequence length="217" mass="23695">MMDLSNLDLLTLQSQYMRQDGTTKALCAALTPVLRSLAGTIESVLLYSRIDELSGPILDVIAWGYHVDAYDALASDEEKRRMIRNSSMIHKFKGTAYAVQKIVEGVFGEAGIVREWFEYDGEPYHFKVEIYCNTRGVGGADQLRAAELINAGKNLRSELDGLSLILSQGMTECIAAAASFGALVEVYPIGTPDTVDLRISSTAAQSATVEVYNLEEG</sequence>
<organism evidence="1 2">
    <name type="scientific">Caproicibacter fermentans</name>
    <dbReference type="NCBI Taxonomy" id="2576756"/>
    <lineage>
        <taxon>Bacteria</taxon>
        <taxon>Bacillati</taxon>
        <taxon>Bacillota</taxon>
        <taxon>Clostridia</taxon>
        <taxon>Eubacteriales</taxon>
        <taxon>Acutalibacteraceae</taxon>
        <taxon>Caproicibacter</taxon>
    </lineage>
</organism>
<protein>
    <submittedName>
        <fullName evidence="1">Phage tail protein</fullName>
    </submittedName>
</protein>
<dbReference type="OrthoDB" id="90759at2"/>
<dbReference type="RefSeq" id="WP_156990426.1">
    <property type="nucleotide sequence ID" value="NZ_VWXL01000052.1"/>
</dbReference>
<name>A0A6N8I028_9FIRM</name>
<keyword evidence="2" id="KW-1185">Reference proteome</keyword>
<gene>
    <name evidence="1" type="ORF">CAFE_17890</name>
</gene>
<evidence type="ECO:0000313" key="1">
    <source>
        <dbReference type="EMBL" id="MVB11087.1"/>
    </source>
</evidence>
<dbReference type="EMBL" id="VWXL01000052">
    <property type="protein sequence ID" value="MVB11087.1"/>
    <property type="molecule type" value="Genomic_DNA"/>
</dbReference>